<dbReference type="GO" id="GO:0016787">
    <property type="term" value="F:hydrolase activity"/>
    <property type="evidence" value="ECO:0007669"/>
    <property type="project" value="UniProtKB-KW"/>
</dbReference>
<protein>
    <submittedName>
        <fullName evidence="3">Murein DD-endopeptidase MepM/ murein hydrolase activator NlpD</fullName>
    </submittedName>
</protein>
<name>A0ABR6CSS1_9BACI</name>
<evidence type="ECO:0000256" key="1">
    <source>
        <dbReference type="SAM" id="Phobius"/>
    </source>
</evidence>
<evidence type="ECO:0000313" key="3">
    <source>
        <dbReference type="EMBL" id="MBA9028058.1"/>
    </source>
</evidence>
<dbReference type="Pfam" id="PF01551">
    <property type="entry name" value="Peptidase_M23"/>
    <property type="match status" value="1"/>
</dbReference>
<dbReference type="Proteomes" id="UP000626697">
    <property type="component" value="Unassembled WGS sequence"/>
</dbReference>
<dbReference type="InterPro" id="IPR050570">
    <property type="entry name" value="Cell_wall_metabolism_enzyme"/>
</dbReference>
<dbReference type="PANTHER" id="PTHR21666:SF270">
    <property type="entry name" value="MUREIN HYDROLASE ACTIVATOR ENVC"/>
    <property type="match status" value="1"/>
</dbReference>
<dbReference type="SUPFAM" id="SSF51261">
    <property type="entry name" value="Duplicated hybrid motif"/>
    <property type="match status" value="1"/>
</dbReference>
<keyword evidence="3" id="KW-0378">Hydrolase</keyword>
<evidence type="ECO:0000313" key="4">
    <source>
        <dbReference type="Proteomes" id="UP000626697"/>
    </source>
</evidence>
<dbReference type="CDD" id="cd12797">
    <property type="entry name" value="M23_peptidase"/>
    <property type="match status" value="1"/>
</dbReference>
<feature type="domain" description="LysM" evidence="2">
    <location>
        <begin position="179"/>
        <end position="224"/>
    </location>
</feature>
<reference evidence="3 4" key="1">
    <citation type="submission" date="2020-08" db="EMBL/GenBank/DDBJ databases">
        <title>Genomic Encyclopedia of Type Strains, Phase IV (KMG-IV): sequencing the most valuable type-strain genomes for metagenomic binning, comparative biology and taxonomic classification.</title>
        <authorList>
            <person name="Goeker M."/>
        </authorList>
    </citation>
    <scope>NUCLEOTIDE SEQUENCE [LARGE SCALE GENOMIC DNA]</scope>
    <source>
        <strain evidence="3 4">DSM 105481</strain>
    </source>
</reference>
<dbReference type="EMBL" id="JACJHX010000011">
    <property type="protein sequence ID" value="MBA9028058.1"/>
    <property type="molecule type" value="Genomic_DNA"/>
</dbReference>
<accession>A0ABR6CSS1</accession>
<keyword evidence="1" id="KW-0812">Transmembrane</keyword>
<dbReference type="Gene3D" id="2.70.70.10">
    <property type="entry name" value="Glucose Permease (Domain IIA)"/>
    <property type="match status" value="1"/>
</dbReference>
<organism evidence="3 4">
    <name type="scientific">Peribacillus huizhouensis</name>
    <dbReference type="NCBI Taxonomy" id="1501239"/>
    <lineage>
        <taxon>Bacteria</taxon>
        <taxon>Bacillati</taxon>
        <taxon>Bacillota</taxon>
        <taxon>Bacilli</taxon>
        <taxon>Bacillales</taxon>
        <taxon>Bacillaceae</taxon>
        <taxon>Peribacillus</taxon>
    </lineage>
</organism>
<dbReference type="InterPro" id="IPR011055">
    <property type="entry name" value="Dup_hybrid_motif"/>
</dbReference>
<comment type="caution">
    <text evidence="3">The sequence shown here is derived from an EMBL/GenBank/DDBJ whole genome shotgun (WGS) entry which is preliminary data.</text>
</comment>
<keyword evidence="1" id="KW-1133">Transmembrane helix</keyword>
<dbReference type="RefSeq" id="WP_182503295.1">
    <property type="nucleotide sequence ID" value="NZ_JACJHX010000011.1"/>
</dbReference>
<evidence type="ECO:0000259" key="2">
    <source>
        <dbReference type="PROSITE" id="PS51782"/>
    </source>
</evidence>
<dbReference type="InterPro" id="IPR016047">
    <property type="entry name" value="M23ase_b-sheet_dom"/>
</dbReference>
<keyword evidence="1" id="KW-0472">Membrane</keyword>
<feature type="transmembrane region" description="Helical" evidence="1">
    <location>
        <begin position="7"/>
        <end position="25"/>
    </location>
</feature>
<dbReference type="PROSITE" id="PS51782">
    <property type="entry name" value="LYSM"/>
    <property type="match status" value="1"/>
</dbReference>
<gene>
    <name evidence="3" type="ORF">HNP81_003372</name>
</gene>
<proteinExistence type="predicted"/>
<sequence>MLSRKDVCSALLLMANIILIVMTIIPKGSVAAIDADETFLINQEYRHNEVGSSMENFLYKNQLIEEQIVSTDKVSDEVIWGINNQFEGKEEAYAYVIGGEVIAYLSSKKEAEEVTKNIMLQYMSEEEFYGPKGFLEKGKIMNVQLSEPITYEYNSVHPDQLHSVEETLTFIKEGKLILTDYMVENEKNLQEIADTNHLTIEEMLQLNSHLSTDDVLKKGDVVVISKIIPYIQVAVERELPQKFDIPFETKVKENETLFTSRTQLEQDGRIGSEVEYQEIKSGNITKNAVNEQINKRTNEVPSQGTGSFIWPADGGYISSEQGRRWGKMHKGVDIAQSTTRTIYAADQGTVVEAGISGGYGNKIRIDHNNGYETIYAHLESIDVKIGDIVYGGSEIGIMGSTGQSNGEHLHFEIWKNGRLVNPLEFISH</sequence>
<dbReference type="PANTHER" id="PTHR21666">
    <property type="entry name" value="PEPTIDASE-RELATED"/>
    <property type="match status" value="1"/>
</dbReference>
<keyword evidence="4" id="KW-1185">Reference proteome</keyword>
<dbReference type="InterPro" id="IPR018392">
    <property type="entry name" value="LysM"/>
</dbReference>